<dbReference type="GO" id="GO:0006083">
    <property type="term" value="P:acetate metabolic process"/>
    <property type="evidence" value="ECO:0007669"/>
    <property type="project" value="TreeGrafter"/>
</dbReference>
<evidence type="ECO:0000256" key="3">
    <source>
        <dbReference type="ARBA" id="ARBA00022679"/>
    </source>
</evidence>
<dbReference type="RefSeq" id="WP_136463023.1">
    <property type="nucleotide sequence ID" value="NZ_SRKY01000002.1"/>
</dbReference>
<evidence type="ECO:0000256" key="6">
    <source>
        <dbReference type="ARBA" id="ARBA00022777"/>
    </source>
</evidence>
<keyword evidence="6 9" id="KW-0418">Kinase</keyword>
<dbReference type="PANTHER" id="PTHR21060:SF21">
    <property type="entry name" value="ACETATE KINASE"/>
    <property type="match status" value="1"/>
</dbReference>
<dbReference type="InterPro" id="IPR000890">
    <property type="entry name" value="Aliphatic_acid_kin_short-chain"/>
</dbReference>
<keyword evidence="12" id="KW-1185">Reference proteome</keyword>
<dbReference type="PANTHER" id="PTHR21060">
    <property type="entry name" value="ACETATE KINASE"/>
    <property type="match status" value="1"/>
</dbReference>
<accession>A0A4S4NGX4</accession>
<evidence type="ECO:0000313" key="12">
    <source>
        <dbReference type="Proteomes" id="UP000306602"/>
    </source>
</evidence>
<dbReference type="SUPFAM" id="SSF53067">
    <property type="entry name" value="Actin-like ATPase domain"/>
    <property type="match status" value="2"/>
</dbReference>
<feature type="binding site" evidence="9">
    <location>
        <position position="92"/>
    </location>
    <ligand>
        <name>substrate</name>
    </ligand>
</feature>
<dbReference type="PROSITE" id="PS01075">
    <property type="entry name" value="ACETATE_KINASE_1"/>
    <property type="match status" value="1"/>
</dbReference>
<evidence type="ECO:0000256" key="1">
    <source>
        <dbReference type="ARBA" id="ARBA00008748"/>
    </source>
</evidence>
<dbReference type="GO" id="GO:0000287">
    <property type="term" value="F:magnesium ion binding"/>
    <property type="evidence" value="ECO:0007669"/>
    <property type="project" value="UniProtKB-UniRule"/>
</dbReference>
<name>A0A4S4NGX4_9RHOB</name>
<evidence type="ECO:0000256" key="5">
    <source>
        <dbReference type="ARBA" id="ARBA00022741"/>
    </source>
</evidence>
<evidence type="ECO:0000256" key="4">
    <source>
        <dbReference type="ARBA" id="ARBA00022723"/>
    </source>
</evidence>
<dbReference type="HAMAP" id="MF_00020">
    <property type="entry name" value="Acetate_kinase"/>
    <property type="match status" value="1"/>
</dbReference>
<feature type="binding site" evidence="9">
    <location>
        <position position="15"/>
    </location>
    <ligand>
        <name>ATP</name>
        <dbReference type="ChEBI" id="CHEBI:30616"/>
    </ligand>
</feature>
<evidence type="ECO:0000256" key="10">
    <source>
        <dbReference type="RuleBase" id="RU003835"/>
    </source>
</evidence>
<dbReference type="GO" id="GO:0006085">
    <property type="term" value="P:acetyl-CoA biosynthetic process"/>
    <property type="evidence" value="ECO:0007669"/>
    <property type="project" value="UniProtKB-UniRule"/>
</dbReference>
<evidence type="ECO:0000256" key="7">
    <source>
        <dbReference type="ARBA" id="ARBA00022840"/>
    </source>
</evidence>
<feature type="site" description="Transition state stabilizer" evidence="9">
    <location>
        <position position="180"/>
    </location>
</feature>
<keyword evidence="2 9" id="KW-0963">Cytoplasm</keyword>
<sequence>MAEILTINAGSSSIKFAVFTSTGTADLHRKLHGQVEGLGAEPRLIAKQGHDTVMTRALAPDEARDQAHALATILHFLESHDDCPTPEAIVHRIVHGGPDRAAPMVLDADTITALEALTPLAPLHQPHNLAGVKAAQTAFPGAVQIGCFDTAFHRAHPWVADTYALPGSYYQEGIRRYGFHGLSYEHATRQLRKLSPERAKGRTIVTHLGSGCSMCAMQDGQSVTSSMGFTALDGLPMGTRCGQLDPGVVLYLMQSKGMNADEIETLLYKQSGLKGLSGLSHDMRLLEEAGTAEAEGAIDYFVHRIRREIGAHMAILGGLDALVFTGGIGENAPNIRARVCEGFEWCGLELDTARNAAGETEISSDASEVQILLIPCDEEGVMAQHGHDLMT</sequence>
<dbReference type="GO" id="GO:0005829">
    <property type="term" value="C:cytosol"/>
    <property type="evidence" value="ECO:0007669"/>
    <property type="project" value="TreeGrafter"/>
</dbReference>
<keyword evidence="4 9" id="KW-0479">Metal-binding</keyword>
<comment type="subunit">
    <text evidence="9">Homodimer.</text>
</comment>
<dbReference type="EMBL" id="SRKY01000002">
    <property type="protein sequence ID" value="THH37428.1"/>
    <property type="molecule type" value="Genomic_DNA"/>
</dbReference>
<dbReference type="PROSITE" id="PS01076">
    <property type="entry name" value="ACETATE_KINASE_2"/>
    <property type="match status" value="1"/>
</dbReference>
<comment type="catalytic activity">
    <reaction evidence="9">
        <text>acetate + ATP = acetyl phosphate + ADP</text>
        <dbReference type="Rhea" id="RHEA:11352"/>
        <dbReference type="ChEBI" id="CHEBI:22191"/>
        <dbReference type="ChEBI" id="CHEBI:30089"/>
        <dbReference type="ChEBI" id="CHEBI:30616"/>
        <dbReference type="ChEBI" id="CHEBI:456216"/>
        <dbReference type="EC" id="2.7.2.1"/>
    </reaction>
</comment>
<comment type="function">
    <text evidence="9">Catalyzes the formation of acetyl phosphate from acetate and ATP. Can also catalyze the reverse reaction.</text>
</comment>
<dbReference type="Gene3D" id="3.30.420.40">
    <property type="match status" value="2"/>
</dbReference>
<comment type="cofactor">
    <cofactor evidence="9">
        <name>Mg(2+)</name>
        <dbReference type="ChEBI" id="CHEBI:18420"/>
    </cofactor>
    <cofactor evidence="9">
        <name>Mn(2+)</name>
        <dbReference type="ChEBI" id="CHEBI:29035"/>
    </cofactor>
    <text evidence="9">Mg(2+). Can also accept Mn(2+).</text>
</comment>
<dbReference type="UniPathway" id="UPA00340">
    <property type="reaction ID" value="UER00458"/>
</dbReference>
<keyword evidence="3 9" id="KW-0808">Transferase</keyword>
<evidence type="ECO:0000256" key="2">
    <source>
        <dbReference type="ARBA" id="ARBA00022490"/>
    </source>
</evidence>
<protein>
    <recommendedName>
        <fullName evidence="9">Acetate kinase</fullName>
        <ecNumber evidence="9">2.7.2.1</ecNumber>
    </recommendedName>
    <alternativeName>
        <fullName evidence="9">Acetokinase</fullName>
    </alternativeName>
</protein>
<dbReference type="PIRSF" id="PIRSF000722">
    <property type="entry name" value="Acetate_prop_kin"/>
    <property type="match status" value="1"/>
</dbReference>
<dbReference type="EC" id="2.7.2.1" evidence="9"/>
<comment type="similarity">
    <text evidence="1 9 10">Belongs to the acetokinase family.</text>
</comment>
<dbReference type="GO" id="GO:0005524">
    <property type="term" value="F:ATP binding"/>
    <property type="evidence" value="ECO:0007669"/>
    <property type="project" value="UniProtKB-KW"/>
</dbReference>
<dbReference type="GO" id="GO:0008776">
    <property type="term" value="F:acetate kinase activity"/>
    <property type="evidence" value="ECO:0007669"/>
    <property type="project" value="UniProtKB-UniRule"/>
</dbReference>
<keyword evidence="8 9" id="KW-0460">Magnesium</keyword>
<feature type="binding site" evidence="9">
    <location>
        <begin position="207"/>
        <end position="211"/>
    </location>
    <ligand>
        <name>ATP</name>
        <dbReference type="ChEBI" id="CHEBI:30616"/>
    </ligand>
</feature>
<dbReference type="InterPro" id="IPR023865">
    <property type="entry name" value="Aliphatic_acid_kinase_CS"/>
</dbReference>
<feature type="binding site" evidence="9">
    <location>
        <position position="378"/>
    </location>
    <ligand>
        <name>Mg(2+)</name>
        <dbReference type="ChEBI" id="CHEBI:18420"/>
    </ligand>
</feature>
<feature type="site" description="Transition state stabilizer" evidence="9">
    <location>
        <position position="240"/>
    </location>
</feature>
<feature type="active site" description="Proton donor/acceptor" evidence="9">
    <location>
        <position position="149"/>
    </location>
</feature>
<organism evidence="11 12">
    <name type="scientific">Aliishimia ponticola</name>
    <dbReference type="NCBI Taxonomy" id="2499833"/>
    <lineage>
        <taxon>Bacteria</taxon>
        <taxon>Pseudomonadati</taxon>
        <taxon>Pseudomonadota</taxon>
        <taxon>Alphaproteobacteria</taxon>
        <taxon>Rhodobacterales</taxon>
        <taxon>Paracoccaceae</taxon>
        <taxon>Aliishimia</taxon>
    </lineage>
</organism>
<dbReference type="Proteomes" id="UP000306602">
    <property type="component" value="Unassembled WGS sequence"/>
</dbReference>
<gene>
    <name evidence="9" type="primary">ackA</name>
    <name evidence="11" type="ORF">E4Z66_11015</name>
</gene>
<dbReference type="Pfam" id="PF00871">
    <property type="entry name" value="Acetate_kinase"/>
    <property type="match status" value="1"/>
</dbReference>
<evidence type="ECO:0000256" key="9">
    <source>
        <dbReference type="HAMAP-Rule" id="MF_00020"/>
    </source>
</evidence>
<dbReference type="NCBIfam" id="TIGR00016">
    <property type="entry name" value="ackA"/>
    <property type="match status" value="1"/>
</dbReference>
<dbReference type="AlphaFoldDB" id="A0A4S4NGX4"/>
<dbReference type="PRINTS" id="PR00471">
    <property type="entry name" value="ACETATEKNASE"/>
</dbReference>
<dbReference type="InterPro" id="IPR004372">
    <property type="entry name" value="Ac/propionate_kinase"/>
</dbReference>
<feature type="binding site" evidence="9">
    <location>
        <position position="8"/>
    </location>
    <ligand>
        <name>Mg(2+)</name>
        <dbReference type="ChEBI" id="CHEBI:18420"/>
    </ligand>
</feature>
<proteinExistence type="inferred from homology"/>
<keyword evidence="5 9" id="KW-0547">Nucleotide-binding</keyword>
<feature type="binding site" evidence="9">
    <location>
        <begin position="327"/>
        <end position="331"/>
    </location>
    <ligand>
        <name>ATP</name>
        <dbReference type="ChEBI" id="CHEBI:30616"/>
    </ligand>
</feature>
<keyword evidence="7 9" id="KW-0067">ATP-binding</keyword>
<reference evidence="11 12" key="1">
    <citation type="submission" date="2019-04" db="EMBL/GenBank/DDBJ databases">
        <title>Shimia ponticola sp. nov., isolated from seawater.</title>
        <authorList>
            <person name="Kim Y.-O."/>
            <person name="Yoon J.-H."/>
        </authorList>
    </citation>
    <scope>NUCLEOTIDE SEQUENCE [LARGE SCALE GENOMIC DNA]</scope>
    <source>
        <strain evidence="11 12">MYP11</strain>
    </source>
</reference>
<comment type="pathway">
    <text evidence="9">Metabolic intermediate biosynthesis; acetyl-CoA biosynthesis; acetyl-CoA from acetate: step 1/2.</text>
</comment>
<feature type="binding site" evidence="9">
    <location>
        <begin position="282"/>
        <end position="284"/>
    </location>
    <ligand>
        <name>ATP</name>
        <dbReference type="ChEBI" id="CHEBI:30616"/>
    </ligand>
</feature>
<comment type="caution">
    <text evidence="11">The sequence shown here is derived from an EMBL/GenBank/DDBJ whole genome shotgun (WGS) entry which is preliminary data.</text>
</comment>
<dbReference type="InterPro" id="IPR043129">
    <property type="entry name" value="ATPase_NBD"/>
</dbReference>
<dbReference type="OrthoDB" id="9802453at2"/>
<comment type="subcellular location">
    <subcellularLocation>
        <location evidence="9">Cytoplasm</location>
    </subcellularLocation>
</comment>
<evidence type="ECO:0000313" key="11">
    <source>
        <dbReference type="EMBL" id="THH37428.1"/>
    </source>
</evidence>
<evidence type="ECO:0000256" key="8">
    <source>
        <dbReference type="ARBA" id="ARBA00022842"/>
    </source>
</evidence>